<protein>
    <recommendedName>
        <fullName evidence="4">DUF485 domain-containing protein</fullName>
    </recommendedName>
</protein>
<dbReference type="RefSeq" id="WP_204042360.1">
    <property type="nucleotide sequence ID" value="NZ_BOOA01000031.1"/>
</dbReference>
<keyword evidence="1" id="KW-1133">Transmembrane helix</keyword>
<dbReference type="AlphaFoldDB" id="A0A919QB34"/>
<feature type="transmembrane region" description="Helical" evidence="1">
    <location>
        <begin position="67"/>
        <end position="86"/>
    </location>
</feature>
<accession>A0A919QB34</accession>
<evidence type="ECO:0000313" key="3">
    <source>
        <dbReference type="Proteomes" id="UP000640052"/>
    </source>
</evidence>
<dbReference type="EMBL" id="BOOA01000031">
    <property type="protein sequence ID" value="GIH25657.1"/>
    <property type="molecule type" value="Genomic_DNA"/>
</dbReference>
<evidence type="ECO:0000256" key="1">
    <source>
        <dbReference type="SAM" id="Phobius"/>
    </source>
</evidence>
<proteinExistence type="predicted"/>
<organism evidence="2 3">
    <name type="scientific">Acrocarpospora phusangensis</name>
    <dbReference type="NCBI Taxonomy" id="1070424"/>
    <lineage>
        <taxon>Bacteria</taxon>
        <taxon>Bacillati</taxon>
        <taxon>Actinomycetota</taxon>
        <taxon>Actinomycetes</taxon>
        <taxon>Streptosporangiales</taxon>
        <taxon>Streptosporangiaceae</taxon>
        <taxon>Acrocarpospora</taxon>
    </lineage>
</organism>
<dbReference type="Proteomes" id="UP000640052">
    <property type="component" value="Unassembled WGS sequence"/>
</dbReference>
<dbReference type="InterPro" id="IPR007436">
    <property type="entry name" value="DUF485"/>
</dbReference>
<gene>
    <name evidence="2" type="ORF">Aph01nite_39670</name>
</gene>
<keyword evidence="1" id="KW-0472">Membrane</keyword>
<comment type="caution">
    <text evidence="2">The sequence shown here is derived from an EMBL/GenBank/DDBJ whole genome shotgun (WGS) entry which is preliminary data.</text>
</comment>
<name>A0A919QB34_9ACTN</name>
<dbReference type="PANTHER" id="PTHR38441">
    <property type="entry name" value="INTEGRAL MEMBRANE PROTEIN-RELATED"/>
    <property type="match status" value="1"/>
</dbReference>
<evidence type="ECO:0008006" key="4">
    <source>
        <dbReference type="Google" id="ProtNLM"/>
    </source>
</evidence>
<evidence type="ECO:0000313" key="2">
    <source>
        <dbReference type="EMBL" id="GIH25657.1"/>
    </source>
</evidence>
<dbReference type="Pfam" id="PF04341">
    <property type="entry name" value="DUF485"/>
    <property type="match status" value="1"/>
</dbReference>
<sequence>MAETPRRAAVPGEFTALAQDDRFRLLRTRFRRLACTLVASFLGWYFLYIALSAFARDFMARPAFGHINMALLLGVLQFVSTFLLAWRYTRYARRMLDPLSAQLRDEAGRRQAEREHIERVMAERRRIENWTRG</sequence>
<dbReference type="PANTHER" id="PTHR38441:SF1">
    <property type="entry name" value="MEMBRANE PROTEIN"/>
    <property type="match status" value="1"/>
</dbReference>
<reference evidence="2" key="1">
    <citation type="submission" date="2021-01" db="EMBL/GenBank/DDBJ databases">
        <title>Whole genome shotgun sequence of Acrocarpospora phusangensis NBRC 108782.</title>
        <authorList>
            <person name="Komaki H."/>
            <person name="Tamura T."/>
        </authorList>
    </citation>
    <scope>NUCLEOTIDE SEQUENCE</scope>
    <source>
        <strain evidence="2">NBRC 108782</strain>
    </source>
</reference>
<keyword evidence="1" id="KW-0812">Transmembrane</keyword>
<keyword evidence="3" id="KW-1185">Reference proteome</keyword>
<feature type="transmembrane region" description="Helical" evidence="1">
    <location>
        <begin position="33"/>
        <end position="55"/>
    </location>
</feature>